<dbReference type="RefSeq" id="XP_038973674.1">
    <property type="nucleotide sequence ID" value="XM_039117746.1"/>
</dbReference>
<dbReference type="RefSeq" id="XP_038975637.1">
    <property type="nucleotide sequence ID" value="XM_039119709.1"/>
</dbReference>
<dbReference type="Proteomes" id="UP000228380">
    <property type="component" value="Unplaced"/>
</dbReference>
<evidence type="ECO:0000313" key="11">
    <source>
        <dbReference type="RefSeq" id="XP_038975637.1"/>
    </source>
</evidence>
<dbReference type="GeneID" id="120105375"/>
<comment type="similarity">
    <text evidence="2 6">Belongs to the drug/metabolite transporter (DMT) superfamily. Plant drug/metabolite exporter (P-DME) (TC 2.A.7.4) family.</text>
</comment>
<proteinExistence type="inferred from homology"/>
<dbReference type="GO" id="GO:0022857">
    <property type="term" value="F:transmembrane transporter activity"/>
    <property type="evidence" value="ECO:0007669"/>
    <property type="project" value="InterPro"/>
</dbReference>
<dbReference type="KEGG" id="pda:120106671"/>
<feature type="transmembrane region" description="Helical" evidence="6">
    <location>
        <begin position="104"/>
        <end position="126"/>
    </location>
</feature>
<dbReference type="AlphaFoldDB" id="A0A8B8ZQA3"/>
<feature type="domain" description="EamA" evidence="7">
    <location>
        <begin position="175"/>
        <end position="313"/>
    </location>
</feature>
<dbReference type="OrthoDB" id="1728340at2759"/>
<evidence type="ECO:0000313" key="9">
    <source>
        <dbReference type="RefSeq" id="XP_038973673.1"/>
    </source>
</evidence>
<evidence type="ECO:0000256" key="5">
    <source>
        <dbReference type="ARBA" id="ARBA00023136"/>
    </source>
</evidence>
<accession>A0A8B8ZQA3</accession>
<reference evidence="9 10" key="1">
    <citation type="submission" date="2025-04" db="UniProtKB">
        <authorList>
            <consortium name="RefSeq"/>
        </authorList>
    </citation>
    <scope>IDENTIFICATION</scope>
    <source>
        <tissue evidence="9 10">Young leaves</tissue>
    </source>
</reference>
<evidence type="ECO:0000313" key="8">
    <source>
        <dbReference type="Proteomes" id="UP000228380"/>
    </source>
</evidence>
<dbReference type="GO" id="GO:0016020">
    <property type="term" value="C:membrane"/>
    <property type="evidence" value="ECO:0007669"/>
    <property type="project" value="UniProtKB-SubCell"/>
</dbReference>
<feature type="transmembrane region" description="Helical" evidence="6">
    <location>
        <begin position="138"/>
        <end position="156"/>
    </location>
</feature>
<keyword evidence="3 6" id="KW-0812">Transmembrane</keyword>
<evidence type="ECO:0000256" key="3">
    <source>
        <dbReference type="ARBA" id="ARBA00022692"/>
    </source>
</evidence>
<feature type="transmembrane region" description="Helical" evidence="6">
    <location>
        <begin position="296"/>
        <end position="315"/>
    </location>
</feature>
<dbReference type="PANTHER" id="PTHR31218">
    <property type="entry name" value="WAT1-RELATED PROTEIN"/>
    <property type="match status" value="1"/>
</dbReference>
<gene>
    <name evidence="9 10" type="primary">LOC120105375</name>
    <name evidence="11" type="synonym">LOC120106671</name>
</gene>
<comment type="subcellular location">
    <subcellularLocation>
        <location evidence="1 6">Membrane</location>
        <topology evidence="1 6">Multi-pass membrane protein</topology>
    </subcellularLocation>
</comment>
<evidence type="ECO:0000256" key="6">
    <source>
        <dbReference type="RuleBase" id="RU363077"/>
    </source>
</evidence>
<organism evidence="8 9">
    <name type="scientific">Phoenix dactylifera</name>
    <name type="common">Date palm</name>
    <dbReference type="NCBI Taxonomy" id="42345"/>
    <lineage>
        <taxon>Eukaryota</taxon>
        <taxon>Viridiplantae</taxon>
        <taxon>Streptophyta</taxon>
        <taxon>Embryophyta</taxon>
        <taxon>Tracheophyta</taxon>
        <taxon>Spermatophyta</taxon>
        <taxon>Magnoliopsida</taxon>
        <taxon>Liliopsida</taxon>
        <taxon>Arecaceae</taxon>
        <taxon>Coryphoideae</taxon>
        <taxon>Phoeniceae</taxon>
        <taxon>Phoenix</taxon>
    </lineage>
</organism>
<evidence type="ECO:0000259" key="7">
    <source>
        <dbReference type="Pfam" id="PF00892"/>
    </source>
</evidence>
<evidence type="ECO:0000256" key="1">
    <source>
        <dbReference type="ARBA" id="ARBA00004141"/>
    </source>
</evidence>
<keyword evidence="8" id="KW-1185">Reference proteome</keyword>
<dbReference type="InterPro" id="IPR037185">
    <property type="entry name" value="EmrE-like"/>
</dbReference>
<protein>
    <recommendedName>
        <fullName evidence="6">WAT1-related protein</fullName>
    </recommendedName>
</protein>
<evidence type="ECO:0000313" key="10">
    <source>
        <dbReference type="RefSeq" id="XP_038973674.1"/>
    </source>
</evidence>
<dbReference type="SUPFAM" id="SSF103481">
    <property type="entry name" value="Multidrug resistance efflux transporter EmrE"/>
    <property type="match status" value="2"/>
</dbReference>
<feature type="transmembrane region" description="Helical" evidence="6">
    <location>
        <begin position="172"/>
        <end position="193"/>
    </location>
</feature>
<name>A0A8B8ZQA3_PHODC</name>
<dbReference type="KEGG" id="pda:120105375"/>
<feature type="transmembrane region" description="Helical" evidence="6">
    <location>
        <begin position="205"/>
        <end position="226"/>
    </location>
</feature>
<dbReference type="InterPro" id="IPR000620">
    <property type="entry name" value="EamA_dom"/>
</dbReference>
<feature type="transmembrane region" description="Helical" evidence="6">
    <location>
        <begin position="238"/>
        <end position="258"/>
    </location>
</feature>
<keyword evidence="5 6" id="KW-0472">Membrane</keyword>
<feature type="domain" description="EamA" evidence="7">
    <location>
        <begin position="13"/>
        <end position="150"/>
    </location>
</feature>
<sequence>MGESFLEENKPGLAMMLAQCIYAVMALSAKAAFTEGMNPMVFVVYRQAMATLVVAPTTILARRGNLSQMSLGFRAFCLVFVASLVGATLNQYCYYQGLKLASSSIATAMTNLNPALTFVMAASIGLEKVKLRSFRSMAKVLGTVICVGGAMSMAFFKGPRLLNVGYQNSGQTWVIGGLLLIGSSFCWSFWLILQVPICKSYLDPLSLSAWMCLLSTFQSAILTFYLEPNLSAWKIRSIFELLCCLFAGIFGSGVTFYLQSWCISVRGPLYSAMFNPLCAIITSILAFIILNERLHIGSLIGAVAVVGGLYIVLWGKAKDFDTKRKPDIKDDSSKITISTDARYNNYEVDVKEPLLGEKPDDLESQTEKDRTSMFSFFAFKEENTCARS</sequence>
<dbReference type="Pfam" id="PF00892">
    <property type="entry name" value="EamA"/>
    <property type="match status" value="2"/>
</dbReference>
<evidence type="ECO:0000256" key="2">
    <source>
        <dbReference type="ARBA" id="ARBA00007635"/>
    </source>
</evidence>
<dbReference type="InterPro" id="IPR030184">
    <property type="entry name" value="WAT1-related"/>
</dbReference>
<keyword evidence="4 6" id="KW-1133">Transmembrane helix</keyword>
<feature type="transmembrane region" description="Helical" evidence="6">
    <location>
        <begin position="270"/>
        <end position="290"/>
    </location>
</feature>
<evidence type="ECO:0000256" key="4">
    <source>
        <dbReference type="ARBA" id="ARBA00022989"/>
    </source>
</evidence>
<feature type="transmembrane region" description="Helical" evidence="6">
    <location>
        <begin position="73"/>
        <end position="92"/>
    </location>
</feature>
<dbReference type="RefSeq" id="XP_038973673.1">
    <property type="nucleotide sequence ID" value="XM_039117745.1"/>
</dbReference>
<feature type="transmembrane region" description="Helical" evidence="6">
    <location>
        <begin position="12"/>
        <end position="33"/>
    </location>
</feature>